<evidence type="ECO:0008006" key="7">
    <source>
        <dbReference type="Google" id="ProtNLM"/>
    </source>
</evidence>
<gene>
    <name evidence="5" type="ordered locus">CLOAM0429</name>
</gene>
<dbReference type="Gene3D" id="2.60.40.4070">
    <property type="match status" value="1"/>
</dbReference>
<organism evidence="5 6">
    <name type="scientific">Cloacimonas acidaminovorans (strain Evry)</name>
    <dbReference type="NCBI Taxonomy" id="459349"/>
    <lineage>
        <taxon>Bacteria</taxon>
        <taxon>Pseudomonadati</taxon>
        <taxon>Candidatus Cloacimonadota</taxon>
        <taxon>Candidatus Cloacimonadia</taxon>
        <taxon>Candidatus Cloacimonadales</taxon>
        <taxon>Candidatus Cloacimonadaceae</taxon>
        <taxon>Candidatus Cloacimonas</taxon>
    </lineage>
</organism>
<dbReference type="STRING" id="459349.CLOAM0429"/>
<evidence type="ECO:0000259" key="2">
    <source>
        <dbReference type="Pfam" id="PF01364"/>
    </source>
</evidence>
<dbReference type="SUPFAM" id="SSF52129">
    <property type="entry name" value="Caspase-like"/>
    <property type="match status" value="1"/>
</dbReference>
<dbReference type="Proteomes" id="UP000002019">
    <property type="component" value="Chromosome"/>
</dbReference>
<dbReference type="Gene3D" id="2.60.40.3800">
    <property type="match status" value="1"/>
</dbReference>
<dbReference type="KEGG" id="caci:CLOAM0429"/>
<evidence type="ECO:0000256" key="1">
    <source>
        <dbReference type="ARBA" id="ARBA00022729"/>
    </source>
</evidence>
<dbReference type="InterPro" id="IPR012600">
    <property type="entry name" value="Propeptide_C25"/>
</dbReference>
<keyword evidence="6" id="KW-1185">Reference proteome</keyword>
<dbReference type="InterPro" id="IPR029031">
    <property type="entry name" value="Gingipain_N_sf"/>
</dbReference>
<dbReference type="GO" id="GO:0006508">
    <property type="term" value="P:proteolysis"/>
    <property type="evidence" value="ECO:0007669"/>
    <property type="project" value="InterPro"/>
</dbReference>
<dbReference type="GO" id="GO:0004197">
    <property type="term" value="F:cysteine-type endopeptidase activity"/>
    <property type="evidence" value="ECO:0007669"/>
    <property type="project" value="InterPro"/>
</dbReference>
<reference evidence="5 6" key="1">
    <citation type="journal article" date="2008" name="J. Bacteriol.">
        <title>'Candidatus Cloacamonas acidaminovorans': genome sequence reconstruction provides a first glimpse of a new bacterial division.</title>
        <authorList>
            <person name="Pelletier E."/>
            <person name="Kreimeyer A."/>
            <person name="Bocs S."/>
            <person name="Rouy Z."/>
            <person name="Gyapay G."/>
            <person name="Chouari R."/>
            <person name="Riviere D."/>
            <person name="Ganesan A."/>
            <person name="Daegelen P."/>
            <person name="Sghir A."/>
            <person name="Cohen G.N."/>
            <person name="Medigue C."/>
            <person name="Weissenbach J."/>
            <person name="Le Paslier D."/>
        </authorList>
    </citation>
    <scope>NUCLEOTIDE SEQUENCE [LARGE SCALE GENOMIC DNA]</scope>
    <source>
        <strain evidence="6">Evry</strain>
    </source>
</reference>
<evidence type="ECO:0000259" key="3">
    <source>
        <dbReference type="Pfam" id="PF08126"/>
    </source>
</evidence>
<keyword evidence="1" id="KW-0732">Signal</keyword>
<evidence type="ECO:0000313" key="5">
    <source>
        <dbReference type="EMBL" id="CAO80332.1"/>
    </source>
</evidence>
<dbReference type="InterPro" id="IPR029030">
    <property type="entry name" value="Caspase-like_dom_sf"/>
</dbReference>
<dbReference type="Pfam" id="PF13860">
    <property type="entry name" value="FlgD_ig"/>
    <property type="match status" value="1"/>
</dbReference>
<feature type="domain" description="Gingipain propeptide" evidence="3">
    <location>
        <begin position="57"/>
        <end position="217"/>
    </location>
</feature>
<name>B0VJY1_CLOAI</name>
<evidence type="ECO:0000313" key="6">
    <source>
        <dbReference type="Proteomes" id="UP000002019"/>
    </source>
</evidence>
<dbReference type="Gene3D" id="3.40.50.1460">
    <property type="match status" value="1"/>
</dbReference>
<dbReference type="InterPro" id="IPR001769">
    <property type="entry name" value="Gingipain"/>
</dbReference>
<feature type="domain" description="FlgD/Vpr Ig-like" evidence="4">
    <location>
        <begin position="1621"/>
        <end position="1693"/>
    </location>
</feature>
<dbReference type="Pfam" id="PF01364">
    <property type="entry name" value="Peptidase_C25"/>
    <property type="match status" value="1"/>
</dbReference>
<dbReference type="EMBL" id="CU466930">
    <property type="protein sequence ID" value="CAO80332.1"/>
    <property type="molecule type" value="Genomic_DNA"/>
</dbReference>
<evidence type="ECO:0000259" key="4">
    <source>
        <dbReference type="Pfam" id="PF13860"/>
    </source>
</evidence>
<dbReference type="InterPro" id="IPR025965">
    <property type="entry name" value="FlgD/Vpr_Ig-like"/>
</dbReference>
<dbReference type="HOGENOM" id="CLU_241396_0_0_0"/>
<accession>B0VJY1</accession>
<dbReference type="Pfam" id="PF08126">
    <property type="entry name" value="Propeptide_C25"/>
    <property type="match status" value="1"/>
</dbReference>
<dbReference type="InterPro" id="IPR038490">
    <property type="entry name" value="Gingipain_propep_sf"/>
</dbReference>
<dbReference type="eggNOG" id="COG1572">
    <property type="taxonomic scope" value="Bacteria"/>
</dbReference>
<feature type="domain" description="Gingipain" evidence="2">
    <location>
        <begin position="656"/>
        <end position="1014"/>
    </location>
</feature>
<dbReference type="Gene3D" id="3.40.50.10390">
    <property type="entry name" value="Gingipain r, domain 1"/>
    <property type="match status" value="1"/>
</dbReference>
<proteinExistence type="predicted"/>
<sequence>MDYIKIPFMTMEIANIMPMYYINRVSNLFRSLSCRKILFFCLSFCLPALIMAEPITLVSESQDILAINFELPEYELTKVTINGQNWERIVCSDGSYFSNEGFPQLIMFSTAIAVPVDGDYSFSIKSSEPKTLTNINIIPSSTLLIEGEGVNYNNKPDYKAYANRELYPVSLAQKGEPAFIGNRKFIPLLIYPFQYRAQSKELIVHSKISITVYISGTKNATKNWQLNPNPLDNADPPFFLNENSSKTWRLEKTRDIYYSAPKNSISSINEIQLIVDKEGIYKVSYHYLMDYINLMADSLQIVMNWTPANVDPRYLELTDEYGQVPIHFVGENDGVFNENDYFEFYGDKHKGDTCYMDDYTSENVYTLKLIDHYGARMAVENGGLIESNLLNYIVPDAYEDTVHFEEQLVSDKLGRGWSSSTPNFYREDVWFWKKINAPNLEIVPVELQYPKDTTTRFASARICLMGLTYSETLTSGQYDHEASIRLNQAMVNSHTWIGQTEKIFENQNHISNTFLRHGTNNFYIALSGNTVMTDKEQVMLDWAEIKYWREYKTDQDYIKFTKPSNRPGGLYQFEVSGFSNPHISVYKIGSSIFNSAQIEPFNINGDAPWTVTIQDSVFSEAVRYFAVTENMKKTPKAIRLNFPSDLKNPDNSADVIVIAPWQFTSVEGTLQLKSLWESEGHTVKIVDVQDIYDEFNAGITGAEPIRDFLRYAYNNWSSPQLSSVILLGEGVDDTRDNSPSRIYNLIPVKKTWTYKHGATASDPWYGCIVGTDIVPDISIARISIWKEQQILDYAAKATAYRNNPQTSRLWNSHLTFTSGGKITDNNDIFAQQSERIIRKTIPDEYRVTRVYTSTQTVSSDYFGGTFNLKDAINSGTQYVQFMGHGGGRIWADYNLFNFNDVATLNNQTYPVVLSLACYASAFDTNGMASISEALVLQPNKGAIGTAGFTGLGYLDHDETWGMAYCDALYKHNFANIGLANIFALARSYTTIYSPAAIYALINGFAYLGDPLIKLKKPIKDIPVFADNYVLNPGDTLRVNATFPTGVNAGRLFIMKESGKIVNVPYDLPVFPNGNWTATYVNTNPAANNYTRKIMVAGYSNTDEYIGLSQFSVGRPNIMHHHLNPPEPAWSDSVLFTAKVFSPLPVNNIICKVRTDSVSTQINWLQLPMQRSEQDSTLYVTTHYLGKYPTGKEIFFKYVMETETGIAESFLKNYIVRGPDLFLKDIKLEQEGNSLVLKVLGTNIGNATSITTDLKLYTGTTESNLTLFSTQNYSPLEVGELRWDTISLAGLPNANLILQARVNTTNAFSEWHFFINTNNYISLQVPMNYFLVDSSSSTHSSIDNNLQCSIPPGLVPAGSQVLFAINTLKALPPLNQPDVQNILLNAPDGLTGNQHSIPYEISFLGTGITDSLGVLNGGKKLSLSFNYSATDSLTQAQESANNFKIYRYNAKFQKWILIGSFMDQSQNKVSFEVNRTGIYSIFRNMDYTPPAVDVNVEDQEFTVGGYVAGNGVISLLLSDTNGIDVIDNSISLFLDGVPIPEKDYVISINLENINRIPIKYQLSLGKGIHELKVQCRDLNGHPANRDIQFTVNDKFDVINLANYPNPVLGAGGEGAALDPKNEGRTRFTYVLTDGADEVTIKIYTLSGRLVKTFKNLPVGVGYHEYPRSVYGWDCKDDKGYTLANGVYFYRIIAKKGNKTIEKTQKMAILN</sequence>
<protein>
    <recommendedName>
        <fullName evidence="7">Gingipain domain-containing protein</fullName>
    </recommendedName>
</protein>